<evidence type="ECO:0000313" key="3">
    <source>
        <dbReference type="Proteomes" id="UP000265140"/>
    </source>
</evidence>
<sequence>MIIIIIIMCGPKNNRAIYLSIYLSMQVGVVGVAPGRGAPIAMNQLWGGPACKRLRTPVLYSLSARLLFSSVFLFCLDFLFFEWTS</sequence>
<keyword evidence="1" id="KW-0472">Membrane</keyword>
<name>A0AAY5L9S8_ESOLU</name>
<reference evidence="2 3" key="1">
    <citation type="submission" date="2020-02" db="EMBL/GenBank/DDBJ databases">
        <title>Esox lucius (northern pike) genome, fEsoLuc1, primary haplotype.</title>
        <authorList>
            <person name="Myers G."/>
            <person name="Karagic N."/>
            <person name="Meyer A."/>
            <person name="Pippel M."/>
            <person name="Reichard M."/>
            <person name="Winkler S."/>
            <person name="Tracey A."/>
            <person name="Sims Y."/>
            <person name="Howe K."/>
            <person name="Rhie A."/>
            <person name="Formenti G."/>
            <person name="Durbin R."/>
            <person name="Fedrigo O."/>
            <person name="Jarvis E.D."/>
        </authorList>
    </citation>
    <scope>NUCLEOTIDE SEQUENCE [LARGE SCALE GENOMIC DNA]</scope>
</reference>
<feature type="transmembrane region" description="Helical" evidence="1">
    <location>
        <begin position="62"/>
        <end position="81"/>
    </location>
</feature>
<dbReference type="Proteomes" id="UP000265140">
    <property type="component" value="Chromosome 2"/>
</dbReference>
<reference evidence="2" key="3">
    <citation type="submission" date="2025-09" db="UniProtKB">
        <authorList>
            <consortium name="Ensembl"/>
        </authorList>
    </citation>
    <scope>IDENTIFICATION</scope>
</reference>
<accession>A0AAY5L9S8</accession>
<dbReference type="Ensembl" id="ENSELUT00000096601.1">
    <property type="protein sequence ID" value="ENSELUP00000095512.1"/>
    <property type="gene ID" value="ENSELUG00000036536.1"/>
</dbReference>
<keyword evidence="1" id="KW-1133">Transmembrane helix</keyword>
<protein>
    <submittedName>
        <fullName evidence="2">Uncharacterized protein</fullName>
    </submittedName>
</protein>
<dbReference type="AlphaFoldDB" id="A0AAY5L9S8"/>
<organism evidence="2 3">
    <name type="scientific">Esox lucius</name>
    <name type="common">Northern pike</name>
    <dbReference type="NCBI Taxonomy" id="8010"/>
    <lineage>
        <taxon>Eukaryota</taxon>
        <taxon>Metazoa</taxon>
        <taxon>Chordata</taxon>
        <taxon>Craniata</taxon>
        <taxon>Vertebrata</taxon>
        <taxon>Euteleostomi</taxon>
        <taxon>Actinopterygii</taxon>
        <taxon>Neopterygii</taxon>
        <taxon>Teleostei</taxon>
        <taxon>Protacanthopterygii</taxon>
        <taxon>Esociformes</taxon>
        <taxon>Esocidae</taxon>
        <taxon>Esox</taxon>
    </lineage>
</organism>
<keyword evidence="1" id="KW-0812">Transmembrane</keyword>
<keyword evidence="3" id="KW-1185">Reference proteome</keyword>
<proteinExistence type="predicted"/>
<evidence type="ECO:0000256" key="1">
    <source>
        <dbReference type="SAM" id="Phobius"/>
    </source>
</evidence>
<reference evidence="2" key="2">
    <citation type="submission" date="2025-08" db="UniProtKB">
        <authorList>
            <consortium name="Ensembl"/>
        </authorList>
    </citation>
    <scope>IDENTIFICATION</scope>
</reference>
<evidence type="ECO:0000313" key="2">
    <source>
        <dbReference type="Ensembl" id="ENSELUP00000095512.1"/>
    </source>
</evidence>